<comment type="caution">
    <text evidence="2">The sequence shown here is derived from an EMBL/GenBank/DDBJ whole genome shotgun (WGS) entry which is preliminary data.</text>
</comment>
<dbReference type="AlphaFoldDB" id="W9XFP4"/>
<dbReference type="eggNOG" id="ENOG502SJSN">
    <property type="taxonomic scope" value="Eukaryota"/>
</dbReference>
<feature type="compositionally biased region" description="Basic residues" evidence="1">
    <location>
        <begin position="21"/>
        <end position="30"/>
    </location>
</feature>
<keyword evidence="3" id="KW-1185">Reference proteome</keyword>
<evidence type="ECO:0000313" key="2">
    <source>
        <dbReference type="EMBL" id="EXJ79038.1"/>
    </source>
</evidence>
<evidence type="ECO:0000256" key="1">
    <source>
        <dbReference type="SAM" id="MobiDB-lite"/>
    </source>
</evidence>
<accession>W9XFP4</accession>
<evidence type="ECO:0000313" key="3">
    <source>
        <dbReference type="Proteomes" id="UP000019478"/>
    </source>
</evidence>
<protein>
    <submittedName>
        <fullName evidence="2">Uncharacterized protein</fullName>
    </submittedName>
</protein>
<dbReference type="Proteomes" id="UP000019478">
    <property type="component" value="Unassembled WGS sequence"/>
</dbReference>
<dbReference type="STRING" id="1182542.W9XFP4"/>
<feature type="compositionally biased region" description="Basic and acidic residues" evidence="1">
    <location>
        <begin position="1"/>
        <end position="20"/>
    </location>
</feature>
<dbReference type="PANTHER" id="PTHR37540:SF9">
    <property type="entry name" value="ZN(2)-C6 FUNGAL-TYPE DOMAIN-CONTAINING PROTEIN"/>
    <property type="match status" value="1"/>
</dbReference>
<dbReference type="Pfam" id="PF11951">
    <property type="entry name" value="Fungal_trans_2"/>
    <property type="match status" value="1"/>
</dbReference>
<dbReference type="OrthoDB" id="4158087at2759"/>
<feature type="region of interest" description="Disordered" evidence="1">
    <location>
        <begin position="1"/>
        <end position="70"/>
    </location>
</feature>
<dbReference type="InterPro" id="IPR021858">
    <property type="entry name" value="Fun_TF"/>
</dbReference>
<gene>
    <name evidence="2" type="ORF">A1O3_08539</name>
</gene>
<name>W9XFP4_9EURO</name>
<dbReference type="GeneID" id="19172626"/>
<proteinExistence type="predicted"/>
<organism evidence="2 3">
    <name type="scientific">Capronia epimyces CBS 606.96</name>
    <dbReference type="NCBI Taxonomy" id="1182542"/>
    <lineage>
        <taxon>Eukaryota</taxon>
        <taxon>Fungi</taxon>
        <taxon>Dikarya</taxon>
        <taxon>Ascomycota</taxon>
        <taxon>Pezizomycotina</taxon>
        <taxon>Eurotiomycetes</taxon>
        <taxon>Chaetothyriomycetidae</taxon>
        <taxon>Chaetothyriales</taxon>
        <taxon>Herpotrichiellaceae</taxon>
        <taxon>Capronia</taxon>
    </lineage>
</organism>
<reference evidence="2 3" key="1">
    <citation type="submission" date="2013-03" db="EMBL/GenBank/DDBJ databases">
        <title>The Genome Sequence of Capronia epimyces CBS 606.96.</title>
        <authorList>
            <consortium name="The Broad Institute Genomics Platform"/>
            <person name="Cuomo C."/>
            <person name="de Hoog S."/>
            <person name="Gorbushina A."/>
            <person name="Walker B."/>
            <person name="Young S.K."/>
            <person name="Zeng Q."/>
            <person name="Gargeya S."/>
            <person name="Fitzgerald M."/>
            <person name="Haas B."/>
            <person name="Abouelleil A."/>
            <person name="Allen A.W."/>
            <person name="Alvarado L."/>
            <person name="Arachchi H.M."/>
            <person name="Berlin A.M."/>
            <person name="Chapman S.B."/>
            <person name="Gainer-Dewar J."/>
            <person name="Goldberg J."/>
            <person name="Griggs A."/>
            <person name="Gujja S."/>
            <person name="Hansen M."/>
            <person name="Howarth C."/>
            <person name="Imamovic A."/>
            <person name="Ireland A."/>
            <person name="Larimer J."/>
            <person name="McCowan C."/>
            <person name="Murphy C."/>
            <person name="Pearson M."/>
            <person name="Poon T.W."/>
            <person name="Priest M."/>
            <person name="Roberts A."/>
            <person name="Saif S."/>
            <person name="Shea T."/>
            <person name="Sisk P."/>
            <person name="Sykes S."/>
            <person name="Wortman J."/>
            <person name="Nusbaum C."/>
            <person name="Birren B."/>
        </authorList>
    </citation>
    <scope>NUCLEOTIDE SEQUENCE [LARGE SCALE GENOMIC DNA]</scope>
    <source>
        <strain evidence="2 3">CBS 606.96</strain>
    </source>
</reference>
<dbReference type="HOGENOM" id="CLU_023254_3_1_1"/>
<dbReference type="RefSeq" id="XP_007736826.1">
    <property type="nucleotide sequence ID" value="XM_007738636.1"/>
</dbReference>
<sequence>MEREQKHFEFIDSTKSDKATRRLARSHAMKGKNAGKTLHRHRQSRLDLRGQQTATARVPNRRSAQENENRRTLAVQDSLDLTYPALSDKLLSVSFPVETTPQGLGLISQFFDTVVHALYPPQICRSLEQTRLYWLQVLFMDKTAYHCSLALMATLNAFFFGREAVPSKAIYHLGQAVSLVNQQLQTAEALSDSNLAVVNFLVVQELLREAQPEAEVHLRGLQKMIQLRGGLSQLGEDSPLAIKICKSDLDYALHYGTSPCFYRDRMSDVALALASEGLLMNRHLGDCRSRFDGIDPCLRQILLDVTNIASLFNMDYKMDPHTFQEVIVSLGSRLVRFHPLSGPPLEGRLESACHVGLITFVTTFFLQCGRRRFLKYGLVGQHLRQVIDRGLDKQDDDLMLWILFIGGTSVLADRDHAWLMPKIQRTLRSLSIETWAGLHQCLVLFPWVNSLHDEAAKALWDAAVGKGVGPCLHLDAD</sequence>
<dbReference type="PANTHER" id="PTHR37540">
    <property type="entry name" value="TRANSCRIPTION FACTOR (ACR-2), PUTATIVE-RELATED-RELATED"/>
    <property type="match status" value="1"/>
</dbReference>
<dbReference type="EMBL" id="AMGY01000008">
    <property type="protein sequence ID" value="EXJ79038.1"/>
    <property type="molecule type" value="Genomic_DNA"/>
</dbReference>